<organism evidence="3 4">
    <name type="scientific">Hominiventricola filiformis</name>
    <dbReference type="NCBI Taxonomy" id="2885352"/>
    <lineage>
        <taxon>Bacteria</taxon>
        <taxon>Bacillati</taxon>
        <taxon>Bacillota</taxon>
        <taxon>Clostridia</taxon>
        <taxon>Lachnospirales</taxon>
        <taxon>Lachnospiraceae</taxon>
        <taxon>Hominiventricola</taxon>
    </lineage>
</organism>
<sequence length="220" mass="25570">MAEEMSIQQYIQKHSEKDAFATVMFVYQSALIQMRSRIDVLNNELSQVYSYNPIEYVKTRLKTPESIMQKLRKQGHSFNVNDLIEYIHDIAGIRITCSFFSEVYFLSDMIAKQDNLEVLSIKDYIKNPKESGYMSYHMLLSIPVALADAVVPAKVELQIRTMAMDFWASLEHKIYYKYEGNAPDYFERELQECASIISRLDTKMMSLNEAMKKIDGDGHI</sequence>
<feature type="domain" description="RelA/SpoT" evidence="2">
    <location>
        <begin position="59"/>
        <end position="182"/>
    </location>
</feature>
<dbReference type="RefSeq" id="WP_308459656.1">
    <property type="nucleotide sequence ID" value="NZ_JAJEPS010000011.1"/>
</dbReference>
<evidence type="ECO:0000313" key="4">
    <source>
        <dbReference type="Proteomes" id="UP001198220"/>
    </source>
</evidence>
<dbReference type="GO" id="GO:0015969">
    <property type="term" value="P:guanosine tetraphosphate metabolic process"/>
    <property type="evidence" value="ECO:0007669"/>
    <property type="project" value="InterPro"/>
</dbReference>
<dbReference type="AlphaFoldDB" id="A0AAE3AB60"/>
<dbReference type="InterPro" id="IPR043519">
    <property type="entry name" value="NT_sf"/>
</dbReference>
<dbReference type="InterPro" id="IPR052366">
    <property type="entry name" value="GTP_Pyrophosphokinase"/>
</dbReference>
<reference evidence="3 4" key="1">
    <citation type="submission" date="2021-10" db="EMBL/GenBank/DDBJ databases">
        <title>Anaerobic single-cell dispensing facilitates the cultivation of human gut bacteria.</title>
        <authorList>
            <person name="Afrizal A."/>
        </authorList>
    </citation>
    <scope>NUCLEOTIDE SEQUENCE [LARGE SCALE GENOMIC DNA]</scope>
    <source>
        <strain evidence="3 4">CLA-AA-H276</strain>
    </source>
</reference>
<evidence type="ECO:0000313" key="3">
    <source>
        <dbReference type="EMBL" id="MCC2126758.1"/>
    </source>
</evidence>
<protein>
    <submittedName>
        <fullName evidence="3">GTP pyrophosphokinase family protein</fullName>
    </submittedName>
</protein>
<keyword evidence="4" id="KW-1185">Reference proteome</keyword>
<dbReference type="InterPro" id="IPR007685">
    <property type="entry name" value="RelA_SpoT"/>
</dbReference>
<dbReference type="SMART" id="SM00954">
    <property type="entry name" value="RelA_SpoT"/>
    <property type="match status" value="1"/>
</dbReference>
<dbReference type="Proteomes" id="UP001198220">
    <property type="component" value="Unassembled WGS sequence"/>
</dbReference>
<dbReference type="EMBL" id="JAJEPS010000011">
    <property type="protein sequence ID" value="MCC2126758.1"/>
    <property type="molecule type" value="Genomic_DNA"/>
</dbReference>
<evidence type="ECO:0000256" key="1">
    <source>
        <dbReference type="ARBA" id="ARBA00004976"/>
    </source>
</evidence>
<dbReference type="Gene3D" id="3.30.460.10">
    <property type="entry name" value="Beta Polymerase, domain 2"/>
    <property type="match status" value="1"/>
</dbReference>
<comment type="pathway">
    <text evidence="1">Purine metabolism; ppGpp biosynthesis; ppGpp from GTP: step 1/2.</text>
</comment>
<dbReference type="SUPFAM" id="SSF81301">
    <property type="entry name" value="Nucleotidyltransferase"/>
    <property type="match status" value="1"/>
</dbReference>
<name>A0AAE3AB60_9FIRM</name>
<gene>
    <name evidence="3" type="ORF">LKD36_11330</name>
</gene>
<evidence type="ECO:0000259" key="2">
    <source>
        <dbReference type="SMART" id="SM00954"/>
    </source>
</evidence>
<proteinExistence type="predicted"/>
<dbReference type="Gene3D" id="1.10.287.860">
    <property type="entry name" value="Nucleotidyltransferase"/>
    <property type="match status" value="1"/>
</dbReference>
<dbReference type="CDD" id="cd05399">
    <property type="entry name" value="NT_Rel-Spo_like"/>
    <property type="match status" value="1"/>
</dbReference>
<dbReference type="Pfam" id="PF04607">
    <property type="entry name" value="RelA_SpoT"/>
    <property type="match status" value="1"/>
</dbReference>
<accession>A0AAE3AB60</accession>
<comment type="caution">
    <text evidence="3">The sequence shown here is derived from an EMBL/GenBank/DDBJ whole genome shotgun (WGS) entry which is preliminary data.</text>
</comment>
<dbReference type="PANTHER" id="PTHR47837:SF2">
    <property type="entry name" value="GTP PYROPHOSPHOKINASE YWAC"/>
    <property type="match status" value="1"/>
</dbReference>
<dbReference type="PANTHER" id="PTHR47837">
    <property type="entry name" value="GTP PYROPHOSPHOKINASE YJBM"/>
    <property type="match status" value="1"/>
</dbReference>